<dbReference type="PRINTS" id="PR00195">
    <property type="entry name" value="DYNAMIN"/>
</dbReference>
<dbReference type="GO" id="GO:0008017">
    <property type="term" value="F:microtubule binding"/>
    <property type="evidence" value="ECO:0007669"/>
    <property type="project" value="TreeGrafter"/>
</dbReference>
<accession>A0A8H7SZZ9</accession>
<reference evidence="6" key="1">
    <citation type="submission" date="2021-02" db="EMBL/GenBank/DDBJ databases">
        <title>Genome sequence Cadophora malorum strain M34.</title>
        <authorList>
            <person name="Stefanovic E."/>
            <person name="Vu D."/>
            <person name="Scully C."/>
            <person name="Dijksterhuis J."/>
            <person name="Roader J."/>
            <person name="Houbraken J."/>
        </authorList>
    </citation>
    <scope>NUCLEOTIDE SEQUENCE</scope>
    <source>
        <strain evidence="6">M34</strain>
    </source>
</reference>
<dbReference type="GO" id="GO:0048312">
    <property type="term" value="P:intracellular distribution of mitochondria"/>
    <property type="evidence" value="ECO:0007669"/>
    <property type="project" value="TreeGrafter"/>
</dbReference>
<dbReference type="InterPro" id="IPR027417">
    <property type="entry name" value="P-loop_NTPase"/>
</dbReference>
<evidence type="ECO:0000256" key="1">
    <source>
        <dbReference type="ARBA" id="ARBA00022741"/>
    </source>
</evidence>
<feature type="region of interest" description="Disordered" evidence="3">
    <location>
        <begin position="30"/>
        <end position="87"/>
    </location>
</feature>
<keyword evidence="2" id="KW-0342">GTP-binding</keyword>
<dbReference type="InterPro" id="IPR020850">
    <property type="entry name" value="GED_dom"/>
</dbReference>
<dbReference type="InterPro" id="IPR030381">
    <property type="entry name" value="G_DYNAMIN_dom"/>
</dbReference>
<dbReference type="CDD" id="cd08771">
    <property type="entry name" value="DLP_1"/>
    <property type="match status" value="1"/>
</dbReference>
<dbReference type="Pfam" id="PF00350">
    <property type="entry name" value="Dynamin_N"/>
    <property type="match status" value="1"/>
</dbReference>
<dbReference type="InterPro" id="IPR000375">
    <property type="entry name" value="Dynamin_stalk"/>
</dbReference>
<dbReference type="PROSITE" id="PS51718">
    <property type="entry name" value="G_DYNAMIN_2"/>
    <property type="match status" value="1"/>
</dbReference>
<dbReference type="SMART" id="SM00053">
    <property type="entry name" value="DYNc"/>
    <property type="match status" value="1"/>
</dbReference>
<dbReference type="GO" id="GO:0003924">
    <property type="term" value="F:GTPase activity"/>
    <property type="evidence" value="ECO:0007669"/>
    <property type="project" value="InterPro"/>
</dbReference>
<evidence type="ECO:0008006" key="8">
    <source>
        <dbReference type="Google" id="ProtNLM"/>
    </source>
</evidence>
<feature type="domain" description="Dynamin-type G" evidence="5">
    <location>
        <begin position="119"/>
        <end position="435"/>
    </location>
</feature>
<dbReference type="InterPro" id="IPR045063">
    <property type="entry name" value="Dynamin_N"/>
</dbReference>
<dbReference type="GO" id="GO:0006897">
    <property type="term" value="P:endocytosis"/>
    <property type="evidence" value="ECO:0007669"/>
    <property type="project" value="TreeGrafter"/>
</dbReference>
<dbReference type="InterPro" id="IPR001401">
    <property type="entry name" value="Dynamin_GTPase"/>
</dbReference>
<organism evidence="6 7">
    <name type="scientific">Cadophora malorum</name>
    <dbReference type="NCBI Taxonomy" id="108018"/>
    <lineage>
        <taxon>Eukaryota</taxon>
        <taxon>Fungi</taxon>
        <taxon>Dikarya</taxon>
        <taxon>Ascomycota</taxon>
        <taxon>Pezizomycotina</taxon>
        <taxon>Leotiomycetes</taxon>
        <taxon>Helotiales</taxon>
        <taxon>Ploettnerulaceae</taxon>
        <taxon>Cadophora</taxon>
    </lineage>
</organism>
<evidence type="ECO:0000259" key="4">
    <source>
        <dbReference type="PROSITE" id="PS51388"/>
    </source>
</evidence>
<feature type="compositionally biased region" description="Polar residues" evidence="3">
    <location>
        <begin position="47"/>
        <end position="86"/>
    </location>
</feature>
<dbReference type="GO" id="GO:0005874">
    <property type="term" value="C:microtubule"/>
    <property type="evidence" value="ECO:0007669"/>
    <property type="project" value="TreeGrafter"/>
</dbReference>
<dbReference type="PANTHER" id="PTHR11566">
    <property type="entry name" value="DYNAMIN"/>
    <property type="match status" value="1"/>
</dbReference>
<evidence type="ECO:0000313" key="6">
    <source>
        <dbReference type="EMBL" id="KAG4411975.1"/>
    </source>
</evidence>
<dbReference type="EMBL" id="JAFJYH010000422">
    <property type="protein sequence ID" value="KAG4411975.1"/>
    <property type="molecule type" value="Genomic_DNA"/>
</dbReference>
<dbReference type="AlphaFoldDB" id="A0A8H7SZZ9"/>
<dbReference type="GO" id="GO:0016020">
    <property type="term" value="C:membrane"/>
    <property type="evidence" value="ECO:0007669"/>
    <property type="project" value="TreeGrafter"/>
</dbReference>
<dbReference type="OrthoDB" id="415706at2759"/>
<dbReference type="GO" id="GO:0005525">
    <property type="term" value="F:GTP binding"/>
    <property type="evidence" value="ECO:0007669"/>
    <property type="project" value="InterPro"/>
</dbReference>
<dbReference type="Pfam" id="PF01031">
    <property type="entry name" value="Dynamin_M"/>
    <property type="match status" value="1"/>
</dbReference>
<dbReference type="Gene3D" id="3.40.50.300">
    <property type="entry name" value="P-loop containing nucleotide triphosphate hydrolases"/>
    <property type="match status" value="1"/>
</dbReference>
<comment type="caution">
    <text evidence="6">The sequence shown here is derived from an EMBL/GenBank/DDBJ whole genome shotgun (WGS) entry which is preliminary data.</text>
</comment>
<dbReference type="PANTHER" id="PTHR11566:SF21">
    <property type="entry name" value="DYNAMIN RELATED PROTEIN 1, ISOFORM A"/>
    <property type="match status" value="1"/>
</dbReference>
<evidence type="ECO:0000313" key="7">
    <source>
        <dbReference type="Proteomes" id="UP000664132"/>
    </source>
</evidence>
<sequence length="875" mass="97270">MAFEFGTAPPTINKSPTPVLAVDESLPFRYKNPLPAQATEPVDSGPKTPSQNTRNTPAPTPSIGSVTGKSTTNGSPRKTQELSQQEPRIPVDGTVFYNEETLKYMRIIDMYKKLGVGKDIELPRLVIAGAQSCGKSSLLENLTGLPVPITTGIGTRFPIEITLIEDEKKFQIKPSIILDPKGASLSALDMERMQRFNLGQVYNEPMTQIQFEEILREASDLFGVPAPLFARDQAANIRSVETPARQISSHVLQIEMRGPDFKSLSFVDTPGLYHSANSEQDATSVADIERLVVSLIEENRTVIVAVMEASQSTVGQKIFKFADDVDVNGSRTLGVMTKCDLAITSETDAFEATLRRAKNQERNLNHGWYMVKNRSSTEAKAKVSLEAAREKEQKLFTSPEWSPIVSGLDPNRLGIAALRTGLSNVFCAHIRAEFPAFNQQTRSILSQKRGLLVQLGPDRSTLELQKAYLNSVVETYQGYKNECLRDTLRVSTDKPEGSQLLKRLNALKKSSLREPLKHYGAKWTFQTATVENDFLSDVSADSTNVEETMNIYTWINFHYQASKSSFIPGIVPEVLVERLFEQQTGQWRSITVTFLKRVKSAFLAAMEYNIDGACKNQLVATALKDLMKKAVQEKILKFETYCYDLVRNEQEGLQLVAGEEQFVREVREARTLRWISALTRLENKSSLSSVPATGAKGGAPAPTSGLFSFSTPPTSGPGVNTFGSTIAPPGPAKGNIFGHLQNPDPHAASKIESEQSFKSLITFAQVNKDRLKEVLTDERQIVYEIHDILKAYYSISVQHYTDAVCKNGLTPKFIREVMDVFSTEWVDSLTDEEVKKICAESVADRKTRRELGEDIERLERAIKESEMILNEPALG</sequence>
<feature type="domain" description="GED" evidence="4">
    <location>
        <begin position="782"/>
        <end position="873"/>
    </location>
</feature>
<name>A0A8H7SZZ9_9HELO</name>
<dbReference type="InterPro" id="IPR022812">
    <property type="entry name" value="Dynamin"/>
</dbReference>
<evidence type="ECO:0000256" key="3">
    <source>
        <dbReference type="SAM" id="MobiDB-lite"/>
    </source>
</evidence>
<keyword evidence="7" id="KW-1185">Reference proteome</keyword>
<dbReference type="GO" id="GO:0016559">
    <property type="term" value="P:peroxisome fission"/>
    <property type="evidence" value="ECO:0007669"/>
    <property type="project" value="TreeGrafter"/>
</dbReference>
<proteinExistence type="predicted"/>
<gene>
    <name evidence="6" type="ORF">IFR04_014881</name>
</gene>
<protein>
    <recommendedName>
        <fullName evidence="8">GED domain-containing protein</fullName>
    </recommendedName>
</protein>
<dbReference type="PROSITE" id="PS51388">
    <property type="entry name" value="GED"/>
    <property type="match status" value="1"/>
</dbReference>
<dbReference type="GO" id="GO:0000266">
    <property type="term" value="P:mitochondrial fission"/>
    <property type="evidence" value="ECO:0007669"/>
    <property type="project" value="TreeGrafter"/>
</dbReference>
<keyword evidence="1" id="KW-0547">Nucleotide-binding</keyword>
<dbReference type="GO" id="GO:0005739">
    <property type="term" value="C:mitochondrion"/>
    <property type="evidence" value="ECO:0007669"/>
    <property type="project" value="TreeGrafter"/>
</dbReference>
<dbReference type="Proteomes" id="UP000664132">
    <property type="component" value="Unassembled WGS sequence"/>
</dbReference>
<dbReference type="SUPFAM" id="SSF52540">
    <property type="entry name" value="P-loop containing nucleoside triphosphate hydrolases"/>
    <property type="match status" value="1"/>
</dbReference>
<evidence type="ECO:0000259" key="5">
    <source>
        <dbReference type="PROSITE" id="PS51718"/>
    </source>
</evidence>
<evidence type="ECO:0000256" key="2">
    <source>
        <dbReference type="ARBA" id="ARBA00023134"/>
    </source>
</evidence>